<name>O58232_PYRHO</name>
<gene>
    <name evidence="1" type="ordered locus">PH0496</name>
</gene>
<keyword evidence="2" id="KW-1185">Reference proteome</keyword>
<dbReference type="AlphaFoldDB" id="O58232"/>
<dbReference type="PIR" id="C71162">
    <property type="entry name" value="C71162"/>
</dbReference>
<protein>
    <submittedName>
        <fullName evidence="1">Uncharacterized protein</fullName>
    </submittedName>
</protein>
<dbReference type="EnsemblBacteria" id="BAA29584">
    <property type="protein sequence ID" value="BAA29584"/>
    <property type="gene ID" value="BAA29584"/>
</dbReference>
<accession>O58232</accession>
<sequence length="154" mass="16105">MTIAITIELTFVPVGPVNSKPPTFFKASYELCSFNTFSTSIPFSLSFLYVVPSTIPPAASVGPSVPSVSKATIRASRSEIFLVALSAISWLGPPFPPLPSIVTVVSPPNTRTTGGSNGLPLSAISWTIDPMNNPASLASPSKVVVIIYALNPSL</sequence>
<dbReference type="EMBL" id="BA000001">
    <property type="protein sequence ID" value="BAA29584.1"/>
    <property type="molecule type" value="Genomic_DNA"/>
</dbReference>
<dbReference type="Proteomes" id="UP000000752">
    <property type="component" value="Chromosome"/>
</dbReference>
<reference evidence="1 2" key="1">
    <citation type="journal article" date="1998" name="DNA Res.">
        <title>Complete sequence and gene organization of the genome of a hyper-thermophilic archaebacterium, Pyrococcus horikoshii OT3.</title>
        <authorList>
            <person name="Kawarabayasi Y."/>
            <person name="Sawada M."/>
            <person name="Horikawa H."/>
            <person name="Haikawa Y."/>
            <person name="Hino Y."/>
            <person name="Yamamoto S."/>
            <person name="Sekine M."/>
            <person name="Baba S."/>
            <person name="Kosugi H."/>
            <person name="Hosoyama A."/>
            <person name="Nagai Y."/>
            <person name="Sakai M."/>
            <person name="Ogura K."/>
            <person name="Otuka R."/>
            <person name="Nakazawa H."/>
            <person name="Takamiya M."/>
            <person name="Ohfuku Y."/>
            <person name="Funahashi T."/>
            <person name="Tanaka T."/>
            <person name="Kudoh Y."/>
            <person name="Yamazaki J."/>
            <person name="Kushida N."/>
            <person name="Oguchi A."/>
            <person name="Aoki K."/>
            <person name="Nakamura Y."/>
            <person name="Robb T.F."/>
            <person name="Horikoshi K."/>
            <person name="Masuchi Y."/>
            <person name="Shizuya H."/>
            <person name="Kikuchi H."/>
        </authorList>
    </citation>
    <scope>NUCLEOTIDE SEQUENCE [LARGE SCALE GENOMIC DNA]</scope>
    <source>
        <strain evidence="2">ATCC 700860 / DSM 12428 / JCM 9974 / NBRC 100139 / OT-3</strain>
    </source>
</reference>
<organism evidence="1 2">
    <name type="scientific">Pyrococcus horikoshii (strain ATCC 700860 / DSM 12428 / JCM 9974 / NBRC 100139 / OT-3)</name>
    <dbReference type="NCBI Taxonomy" id="70601"/>
    <lineage>
        <taxon>Archaea</taxon>
        <taxon>Methanobacteriati</taxon>
        <taxon>Methanobacteriota</taxon>
        <taxon>Thermococci</taxon>
        <taxon>Thermococcales</taxon>
        <taxon>Thermococcaceae</taxon>
        <taxon>Pyrococcus</taxon>
    </lineage>
</organism>
<dbReference type="KEGG" id="pho:PH0496"/>
<proteinExistence type="predicted"/>
<evidence type="ECO:0000313" key="1">
    <source>
        <dbReference type="EMBL" id="BAA29584.1"/>
    </source>
</evidence>
<evidence type="ECO:0000313" key="2">
    <source>
        <dbReference type="Proteomes" id="UP000000752"/>
    </source>
</evidence>